<dbReference type="Gene3D" id="3.40.50.200">
    <property type="entry name" value="Peptidase S8/S53 domain"/>
    <property type="match status" value="1"/>
</dbReference>
<feature type="region of interest" description="Disordered" evidence="7">
    <location>
        <begin position="1"/>
        <end position="23"/>
    </location>
</feature>
<feature type="domain" description="Inhibitor I9" evidence="9">
    <location>
        <begin position="98"/>
        <end position="135"/>
    </location>
</feature>
<dbReference type="InterPro" id="IPR010259">
    <property type="entry name" value="S8pro/Inhibitor_I9"/>
</dbReference>
<evidence type="ECO:0000256" key="2">
    <source>
        <dbReference type="ARBA" id="ARBA00022670"/>
    </source>
</evidence>
<dbReference type="PROSITE" id="PS00136">
    <property type="entry name" value="SUBTILASE_ASP"/>
    <property type="match status" value="1"/>
</dbReference>
<comment type="similarity">
    <text evidence="1 5 6">Belongs to the peptidase S8 family.</text>
</comment>
<evidence type="ECO:0000256" key="3">
    <source>
        <dbReference type="ARBA" id="ARBA00022801"/>
    </source>
</evidence>
<dbReference type="InterPro" id="IPR015500">
    <property type="entry name" value="Peptidase_S8_subtilisin-rel"/>
</dbReference>
<dbReference type="PANTHER" id="PTHR43806">
    <property type="entry name" value="PEPTIDASE S8"/>
    <property type="match status" value="1"/>
</dbReference>
<keyword evidence="4 5" id="KW-0720">Serine protease</keyword>
<dbReference type="PRINTS" id="PR00723">
    <property type="entry name" value="SUBTILISIN"/>
</dbReference>
<dbReference type="Gene3D" id="3.30.70.80">
    <property type="entry name" value="Peptidase S8 propeptide/proteinase inhibitor I9"/>
    <property type="match status" value="1"/>
</dbReference>
<protein>
    <submittedName>
        <fullName evidence="10">S8 family peptidase</fullName>
    </submittedName>
</protein>
<dbReference type="Pfam" id="PF00082">
    <property type="entry name" value="Peptidase_S8"/>
    <property type="match status" value="1"/>
</dbReference>
<dbReference type="Proteomes" id="UP001387100">
    <property type="component" value="Unassembled WGS sequence"/>
</dbReference>
<dbReference type="InterPro" id="IPR050131">
    <property type="entry name" value="Peptidase_S8_subtilisin-like"/>
</dbReference>
<reference evidence="10 11" key="1">
    <citation type="journal article" date="2017" name="Int. J. Syst. Evol. Microbiol.">
        <title>Pseudokineococcus basanitobsidens sp. nov., isolated from volcanic rock.</title>
        <authorList>
            <person name="Lee D.W."/>
            <person name="Park M.Y."/>
            <person name="Kim J.J."/>
            <person name="Kim B.S."/>
        </authorList>
    </citation>
    <scope>NUCLEOTIDE SEQUENCE [LARGE SCALE GENOMIC DNA]</scope>
    <source>
        <strain evidence="10 11">DSM 103726</strain>
    </source>
</reference>
<evidence type="ECO:0000256" key="4">
    <source>
        <dbReference type="ARBA" id="ARBA00022825"/>
    </source>
</evidence>
<proteinExistence type="inferred from homology"/>
<evidence type="ECO:0000313" key="11">
    <source>
        <dbReference type="Proteomes" id="UP001387100"/>
    </source>
</evidence>
<sequence>MTEHATTSSAGTPATGITATGTTATGRRRASLALAATAVVGLVVGPVGAAAAAPSGDAPLAVQSAGADAVEGSYIVTLEAGSDAEDVAADLGVVPDEVYDVAVDGFAADLDAAELAAVQRDPDVVAIEEDAVVTLDATQRVAVGGGLYGLDRIDQRNRPLSGTYTYGSTASGVTAYVVDTGIATSHPDFGGRARNVYDALGGNGQDCNGHGTHVAGTIGSATYGVAKGVQLRGVRVLGCDGSGSTSGIIAAVDWVRGNAVKPAVANMSLGGGYSAALNRAVDSLAASGVSIAVAAGNENQDACAVSPASAGGALTVAASDQTDTRASFSNYGSCAEIYAPGVGITSTWLNGGTNTISGTSMASPHVAGAMALVKARYGDLPSSQVNDTLVQNATTGVVARNVGSTSNRLLFKGGL</sequence>
<feature type="active site" description="Charge relay system" evidence="5">
    <location>
        <position position="210"/>
    </location>
</feature>
<name>A0ABU8RLH4_9ACTN</name>
<evidence type="ECO:0000259" key="8">
    <source>
        <dbReference type="Pfam" id="PF00082"/>
    </source>
</evidence>
<dbReference type="PROSITE" id="PS00138">
    <property type="entry name" value="SUBTILASE_SER"/>
    <property type="match status" value="1"/>
</dbReference>
<dbReference type="CDD" id="cd04077">
    <property type="entry name" value="Peptidases_S8_PCSK9_ProteinaseK_like"/>
    <property type="match status" value="1"/>
</dbReference>
<dbReference type="PANTHER" id="PTHR43806:SF11">
    <property type="entry name" value="CEREVISIN-RELATED"/>
    <property type="match status" value="1"/>
</dbReference>
<dbReference type="InterPro" id="IPR037045">
    <property type="entry name" value="S8pro/Inhibitor_I9_sf"/>
</dbReference>
<dbReference type="PROSITE" id="PS51892">
    <property type="entry name" value="SUBTILASE"/>
    <property type="match status" value="1"/>
</dbReference>
<dbReference type="InterPro" id="IPR000209">
    <property type="entry name" value="Peptidase_S8/S53_dom"/>
</dbReference>
<dbReference type="SUPFAM" id="SSF52743">
    <property type="entry name" value="Subtilisin-like"/>
    <property type="match status" value="1"/>
</dbReference>
<gene>
    <name evidence="10" type="ORF">WDZ17_11765</name>
</gene>
<dbReference type="InterPro" id="IPR034193">
    <property type="entry name" value="PCSK9_ProteinaseK-like"/>
</dbReference>
<dbReference type="SUPFAM" id="SSF54897">
    <property type="entry name" value="Protease propeptides/inhibitors"/>
    <property type="match status" value="1"/>
</dbReference>
<dbReference type="EMBL" id="JBBIAA010000014">
    <property type="protein sequence ID" value="MEJ5945967.1"/>
    <property type="molecule type" value="Genomic_DNA"/>
</dbReference>
<feature type="active site" description="Charge relay system" evidence="5">
    <location>
        <position position="179"/>
    </location>
</feature>
<evidence type="ECO:0000256" key="6">
    <source>
        <dbReference type="RuleBase" id="RU003355"/>
    </source>
</evidence>
<accession>A0ABU8RLH4</accession>
<evidence type="ECO:0000256" key="7">
    <source>
        <dbReference type="SAM" id="MobiDB-lite"/>
    </source>
</evidence>
<keyword evidence="11" id="KW-1185">Reference proteome</keyword>
<evidence type="ECO:0000256" key="1">
    <source>
        <dbReference type="ARBA" id="ARBA00011073"/>
    </source>
</evidence>
<evidence type="ECO:0000259" key="9">
    <source>
        <dbReference type="Pfam" id="PF05922"/>
    </source>
</evidence>
<dbReference type="InterPro" id="IPR023827">
    <property type="entry name" value="Peptidase_S8_Asp-AS"/>
</dbReference>
<dbReference type="InterPro" id="IPR022398">
    <property type="entry name" value="Peptidase_S8_His-AS"/>
</dbReference>
<dbReference type="InterPro" id="IPR023828">
    <property type="entry name" value="Peptidase_S8_Ser-AS"/>
</dbReference>
<dbReference type="Pfam" id="PF05922">
    <property type="entry name" value="Inhibitor_I9"/>
    <property type="match status" value="1"/>
</dbReference>
<dbReference type="PROSITE" id="PS00137">
    <property type="entry name" value="SUBTILASE_HIS"/>
    <property type="match status" value="1"/>
</dbReference>
<keyword evidence="3 5" id="KW-0378">Hydrolase</keyword>
<comment type="caution">
    <text evidence="10">The sequence shown here is derived from an EMBL/GenBank/DDBJ whole genome shotgun (WGS) entry which is preliminary data.</text>
</comment>
<organism evidence="10 11">
    <name type="scientific">Pseudokineococcus basanitobsidens</name>
    <dbReference type="NCBI Taxonomy" id="1926649"/>
    <lineage>
        <taxon>Bacteria</taxon>
        <taxon>Bacillati</taxon>
        <taxon>Actinomycetota</taxon>
        <taxon>Actinomycetes</taxon>
        <taxon>Kineosporiales</taxon>
        <taxon>Kineosporiaceae</taxon>
        <taxon>Pseudokineococcus</taxon>
    </lineage>
</organism>
<dbReference type="InterPro" id="IPR036852">
    <property type="entry name" value="Peptidase_S8/S53_dom_sf"/>
</dbReference>
<evidence type="ECO:0000313" key="10">
    <source>
        <dbReference type="EMBL" id="MEJ5945967.1"/>
    </source>
</evidence>
<evidence type="ECO:0000256" key="5">
    <source>
        <dbReference type="PROSITE-ProRule" id="PRU01240"/>
    </source>
</evidence>
<feature type="active site" description="Charge relay system" evidence="5">
    <location>
        <position position="360"/>
    </location>
</feature>
<feature type="domain" description="Peptidase S8/S53" evidence="8">
    <location>
        <begin position="172"/>
        <end position="396"/>
    </location>
</feature>
<keyword evidence="2 5" id="KW-0645">Protease</keyword>